<comment type="caution">
    <text evidence="2">The sequence shown here is derived from an EMBL/GenBank/DDBJ whole genome shotgun (WGS) entry which is preliminary data.</text>
</comment>
<evidence type="ECO:0000256" key="1">
    <source>
        <dbReference type="SAM" id="MobiDB-lite"/>
    </source>
</evidence>
<reference evidence="2" key="1">
    <citation type="journal article" date="2015" name="Nature">
        <title>Complex archaea that bridge the gap between prokaryotes and eukaryotes.</title>
        <authorList>
            <person name="Spang A."/>
            <person name="Saw J.H."/>
            <person name="Jorgensen S.L."/>
            <person name="Zaremba-Niedzwiedzka K."/>
            <person name="Martijn J."/>
            <person name="Lind A.E."/>
            <person name="van Eijk R."/>
            <person name="Schleper C."/>
            <person name="Guy L."/>
            <person name="Ettema T.J."/>
        </authorList>
    </citation>
    <scope>NUCLEOTIDE SEQUENCE</scope>
</reference>
<gene>
    <name evidence="2" type="ORF">LCGC14_0659820</name>
</gene>
<sequence length="57" mass="6251">MSSNAIDINDLDRLGAESRLTENAPDALPEQPNPGIELIKTLAAMLFGRQSNEQDIR</sequence>
<name>A0A0F9U264_9ZZZZ</name>
<feature type="region of interest" description="Disordered" evidence="1">
    <location>
        <begin position="1"/>
        <end position="34"/>
    </location>
</feature>
<accession>A0A0F9U264</accession>
<feature type="compositionally biased region" description="Basic and acidic residues" evidence="1">
    <location>
        <begin position="10"/>
        <end position="20"/>
    </location>
</feature>
<evidence type="ECO:0000313" key="2">
    <source>
        <dbReference type="EMBL" id="KKN47748.1"/>
    </source>
</evidence>
<proteinExistence type="predicted"/>
<dbReference type="AlphaFoldDB" id="A0A0F9U264"/>
<organism evidence="2">
    <name type="scientific">marine sediment metagenome</name>
    <dbReference type="NCBI Taxonomy" id="412755"/>
    <lineage>
        <taxon>unclassified sequences</taxon>
        <taxon>metagenomes</taxon>
        <taxon>ecological metagenomes</taxon>
    </lineage>
</organism>
<dbReference type="EMBL" id="LAZR01001259">
    <property type="protein sequence ID" value="KKN47748.1"/>
    <property type="molecule type" value="Genomic_DNA"/>
</dbReference>
<protein>
    <submittedName>
        <fullName evidence="2">Uncharacterized protein</fullName>
    </submittedName>
</protein>